<dbReference type="EMBL" id="JBEFKJ010000002">
    <property type="protein sequence ID" value="KAL2047613.1"/>
    <property type="molecule type" value="Genomic_DNA"/>
</dbReference>
<feature type="transmembrane region" description="Helical" evidence="2">
    <location>
        <begin position="372"/>
        <end position="392"/>
    </location>
</feature>
<evidence type="ECO:0000313" key="3">
    <source>
        <dbReference type="EMBL" id="KAL2047613.1"/>
    </source>
</evidence>
<feature type="transmembrane region" description="Helical" evidence="2">
    <location>
        <begin position="292"/>
        <end position="310"/>
    </location>
</feature>
<organism evidence="3 4">
    <name type="scientific">Stereocaulon virgatum</name>
    <dbReference type="NCBI Taxonomy" id="373712"/>
    <lineage>
        <taxon>Eukaryota</taxon>
        <taxon>Fungi</taxon>
        <taxon>Dikarya</taxon>
        <taxon>Ascomycota</taxon>
        <taxon>Pezizomycotina</taxon>
        <taxon>Lecanoromycetes</taxon>
        <taxon>OSLEUM clade</taxon>
        <taxon>Lecanoromycetidae</taxon>
        <taxon>Lecanorales</taxon>
        <taxon>Lecanorineae</taxon>
        <taxon>Stereocaulaceae</taxon>
        <taxon>Stereocaulon</taxon>
    </lineage>
</organism>
<feature type="region of interest" description="Disordered" evidence="1">
    <location>
        <begin position="225"/>
        <end position="245"/>
    </location>
</feature>
<reference evidence="3 4" key="1">
    <citation type="submission" date="2024-09" db="EMBL/GenBank/DDBJ databases">
        <title>Rethinking Asexuality: The Enigmatic Case of Functional Sexual Genes in Lepraria (Stereocaulaceae).</title>
        <authorList>
            <person name="Doellman M."/>
            <person name="Sun Y."/>
            <person name="Barcenas-Pena A."/>
            <person name="Lumbsch H.T."/>
            <person name="Grewe F."/>
        </authorList>
    </citation>
    <scope>NUCLEOTIDE SEQUENCE [LARGE SCALE GENOMIC DNA]</scope>
    <source>
        <strain evidence="3 4">Mercado 3170</strain>
    </source>
</reference>
<keyword evidence="2" id="KW-1133">Transmembrane helix</keyword>
<keyword evidence="4" id="KW-1185">Reference proteome</keyword>
<dbReference type="Proteomes" id="UP001590950">
    <property type="component" value="Unassembled WGS sequence"/>
</dbReference>
<gene>
    <name evidence="3" type="ORF">N7G274_000655</name>
</gene>
<evidence type="ECO:0000256" key="2">
    <source>
        <dbReference type="SAM" id="Phobius"/>
    </source>
</evidence>
<sequence>MEVSNVRPIAILAAYLSLSTLLTCSILRTLYRMSNHSRARQANARHQPLRSRQLLIFAGLAVICLGITWFYMLSFFTFSYQEWAHKEDVVLPTGLWGPGGVFGGGKDKVRLHLGPWLRDTKLFREAWETVLDGSIRFWWSQHIFLITMAWSVYLGIEGNRCKIPHLWAFMLLGQIVAISFAMNLSFVAMLLSEPDALEGVTSSNIGSYTTNMARKSAAMIESEPFAKQDSVQERDKRQGNHSDIPPKAQLMALAPTLTVRIPSMFNRISYAGSLFLTSISVLLIPFSVHTPLFMYLLAVPHVILFLPIVLPSTWEQTKLRTGFNDWTSIPAYRLVTHLSIVLYVKATISALLDGRSEVVERVLQELYSHPAVSSVGWDVILCCISAFLWMSFHGPDSWMMLRNSLILTLQKNEPRLAATAPSKTE</sequence>
<keyword evidence="2" id="KW-0472">Membrane</keyword>
<feature type="transmembrane region" description="Helical" evidence="2">
    <location>
        <begin position="12"/>
        <end position="31"/>
    </location>
</feature>
<keyword evidence="2" id="KW-0812">Transmembrane</keyword>
<feature type="compositionally biased region" description="Basic and acidic residues" evidence="1">
    <location>
        <begin position="225"/>
        <end position="240"/>
    </location>
</feature>
<feature type="transmembrane region" description="Helical" evidence="2">
    <location>
        <begin position="168"/>
        <end position="191"/>
    </location>
</feature>
<evidence type="ECO:0000256" key="1">
    <source>
        <dbReference type="SAM" id="MobiDB-lite"/>
    </source>
</evidence>
<name>A0ABR4AR38_9LECA</name>
<accession>A0ABR4AR38</accession>
<comment type="caution">
    <text evidence="3">The sequence shown here is derived from an EMBL/GenBank/DDBJ whole genome shotgun (WGS) entry which is preliminary data.</text>
</comment>
<evidence type="ECO:0008006" key="5">
    <source>
        <dbReference type="Google" id="ProtNLM"/>
    </source>
</evidence>
<proteinExistence type="predicted"/>
<evidence type="ECO:0000313" key="4">
    <source>
        <dbReference type="Proteomes" id="UP001590950"/>
    </source>
</evidence>
<feature type="transmembrane region" description="Helical" evidence="2">
    <location>
        <begin position="52"/>
        <end position="72"/>
    </location>
</feature>
<protein>
    <recommendedName>
        <fullName evidence="5">Alpha-1,3-glucosyltransferase</fullName>
    </recommendedName>
</protein>
<feature type="transmembrane region" description="Helical" evidence="2">
    <location>
        <begin position="331"/>
        <end position="352"/>
    </location>
</feature>
<feature type="transmembrane region" description="Helical" evidence="2">
    <location>
        <begin position="268"/>
        <end position="286"/>
    </location>
</feature>
<feature type="transmembrane region" description="Helical" evidence="2">
    <location>
        <begin position="137"/>
        <end position="156"/>
    </location>
</feature>